<dbReference type="GO" id="GO:0005794">
    <property type="term" value="C:Golgi apparatus"/>
    <property type="evidence" value="ECO:0007669"/>
    <property type="project" value="TreeGrafter"/>
</dbReference>
<reference evidence="3 4" key="1">
    <citation type="submission" date="2016-09" db="EMBL/GenBank/DDBJ databases">
        <title>Extensive genetic diversity and differential bi-allelic expression allows diatom success in the polar Southern Ocean.</title>
        <authorList>
            <consortium name="DOE Joint Genome Institute"/>
            <person name="Mock T."/>
            <person name="Otillar R.P."/>
            <person name="Strauss J."/>
            <person name="Dupont C."/>
            <person name="Frickenhaus S."/>
            <person name="Maumus F."/>
            <person name="Mcmullan M."/>
            <person name="Sanges R."/>
            <person name="Schmutz J."/>
            <person name="Toseland A."/>
            <person name="Valas R."/>
            <person name="Veluchamy A."/>
            <person name="Ward B.J."/>
            <person name="Allen A."/>
            <person name="Barry K."/>
            <person name="Falciatore A."/>
            <person name="Ferrante M."/>
            <person name="Fortunato A.E."/>
            <person name="Gloeckner G."/>
            <person name="Gruber A."/>
            <person name="Hipkin R."/>
            <person name="Janech M."/>
            <person name="Kroth P."/>
            <person name="Leese F."/>
            <person name="Lindquist E."/>
            <person name="Lyon B.R."/>
            <person name="Martin J."/>
            <person name="Mayer C."/>
            <person name="Parker M."/>
            <person name="Quesneville H."/>
            <person name="Raymond J."/>
            <person name="Uhlig C."/>
            <person name="Valentin K.U."/>
            <person name="Worden A.Z."/>
            <person name="Armbrust E.V."/>
            <person name="Bowler C."/>
            <person name="Green B."/>
            <person name="Moulton V."/>
            <person name="Van Oosterhout C."/>
            <person name="Grigoriev I."/>
        </authorList>
    </citation>
    <scope>NUCLEOTIDE SEQUENCE [LARGE SCALE GENOMIC DNA]</scope>
    <source>
        <strain evidence="3 4">CCMP1102</strain>
    </source>
</reference>
<feature type="coiled-coil region" evidence="1">
    <location>
        <begin position="488"/>
        <end position="522"/>
    </location>
</feature>
<feature type="coiled-coil region" evidence="1">
    <location>
        <begin position="187"/>
        <end position="231"/>
    </location>
</feature>
<sequence length="719" mass="81555">MKKEKDENNSLEKEESSSFIKLSLPSSTPKSETSSQQQDQQQTQHKSVEVQKNESSEGNLPPTTETTTTPVNTTVVPIINIQDDPRFKQLQETLRLREEQLLDKGGQLNELQTLVETRDQQYKQKMHDTKEEAKKRIQKAKERCEAAEAKLQTRSSGQSEDATKQQLIIDELLEEGQALAVKQSAMEKSVRAAKAETRSLVEELQQESYEKEQALEKIVKLEIDLKSVKGSLTSARAGESQAGKLESGLLEARADAEAKTSTILSLQQRMKELSAESKELNKEIDTTRKSAAHESQQEKTSMRREHNDLIGDLELKIRTTEREAGVREDALRHEVAEIRKRWQDAVRRADALSMDMQSSTAPLLRQLESMERQSRLRTANAAELESRLRSELEEATIENETIGKDCSEFKSKLTRLERYIKERDEELAVARKAIEEQTTTITDITRQEEILNLEAEKRQVEYEKVERLANEGVSRVRSEMTQTVIDSEERYRGQIDRMEKELKIELEKRSQLEDQVGQLLENTGGMFGSSQTPQSPGIRRESKPKKLHRAEGQAEILAGALGLGEDSDDNDTDDDDNDGDDPGNPSNRGETFSSFAALEQLSSKLRSSEAELKSMRKSLKESTESRQSMVEELGEGRHAKEKLPLFEFKVKELSQENREMEREIAGLKDDIADVRELYRTQLNVLLEEKTASMSSIKSETPPSVNDNNQDQNDSGDNDR</sequence>
<dbReference type="InParanoid" id="A0A1E7FXY3"/>
<evidence type="ECO:0000256" key="2">
    <source>
        <dbReference type="SAM" id="MobiDB-lite"/>
    </source>
</evidence>
<evidence type="ECO:0000256" key="1">
    <source>
        <dbReference type="SAM" id="Coils"/>
    </source>
</evidence>
<dbReference type="PANTHER" id="PTHR46515">
    <property type="entry name" value="TATA ELEMENT MODULATORY FACTOR TMF1"/>
    <property type="match status" value="1"/>
</dbReference>
<organism evidence="3 4">
    <name type="scientific">Fragilariopsis cylindrus CCMP1102</name>
    <dbReference type="NCBI Taxonomy" id="635003"/>
    <lineage>
        <taxon>Eukaryota</taxon>
        <taxon>Sar</taxon>
        <taxon>Stramenopiles</taxon>
        <taxon>Ochrophyta</taxon>
        <taxon>Bacillariophyta</taxon>
        <taxon>Bacillariophyceae</taxon>
        <taxon>Bacillariophycidae</taxon>
        <taxon>Bacillariales</taxon>
        <taxon>Bacillariaceae</taxon>
        <taxon>Fragilariopsis</taxon>
    </lineage>
</organism>
<feature type="compositionally biased region" description="Acidic residues" evidence="2">
    <location>
        <begin position="565"/>
        <end position="581"/>
    </location>
</feature>
<feature type="compositionally biased region" description="Low complexity" evidence="2">
    <location>
        <begin position="17"/>
        <end position="44"/>
    </location>
</feature>
<dbReference type="PANTHER" id="PTHR46515:SF1">
    <property type="entry name" value="TATA ELEMENT MODULATORY FACTOR"/>
    <property type="match status" value="1"/>
</dbReference>
<dbReference type="InterPro" id="IPR052602">
    <property type="entry name" value="Growth_transcription_reg"/>
</dbReference>
<feature type="region of interest" description="Disordered" evidence="2">
    <location>
        <begin position="522"/>
        <end position="591"/>
    </location>
</feature>
<dbReference type="OrthoDB" id="74178at2759"/>
<dbReference type="Proteomes" id="UP000095751">
    <property type="component" value="Unassembled WGS sequence"/>
</dbReference>
<feature type="compositionally biased region" description="Polar residues" evidence="2">
    <location>
        <begin position="691"/>
        <end position="704"/>
    </location>
</feature>
<feature type="region of interest" description="Disordered" evidence="2">
    <location>
        <begin position="274"/>
        <end position="304"/>
    </location>
</feature>
<evidence type="ECO:0008006" key="5">
    <source>
        <dbReference type="Google" id="ProtNLM"/>
    </source>
</evidence>
<keyword evidence="4" id="KW-1185">Reference proteome</keyword>
<feature type="compositionally biased region" description="Low complexity" evidence="2">
    <location>
        <begin position="705"/>
        <end position="719"/>
    </location>
</feature>
<feature type="region of interest" description="Disordered" evidence="2">
    <location>
        <begin position="688"/>
        <end position="719"/>
    </location>
</feature>
<feature type="compositionally biased region" description="Basic and acidic residues" evidence="2">
    <location>
        <begin position="46"/>
        <end position="55"/>
    </location>
</feature>
<feature type="region of interest" description="Disordered" evidence="2">
    <location>
        <begin position="606"/>
        <end position="639"/>
    </location>
</feature>
<evidence type="ECO:0000313" key="4">
    <source>
        <dbReference type="Proteomes" id="UP000095751"/>
    </source>
</evidence>
<feature type="compositionally biased region" description="Low complexity" evidence="2">
    <location>
        <begin position="61"/>
        <end position="76"/>
    </location>
</feature>
<feature type="coiled-coil region" evidence="1">
    <location>
        <begin position="123"/>
        <end position="150"/>
    </location>
</feature>
<feature type="region of interest" description="Disordered" evidence="2">
    <location>
        <begin position="1"/>
        <end position="76"/>
    </location>
</feature>
<proteinExistence type="predicted"/>
<feature type="compositionally biased region" description="Basic and acidic residues" evidence="2">
    <location>
        <begin position="1"/>
        <end position="16"/>
    </location>
</feature>
<accession>A0A1E7FXY3</accession>
<dbReference type="GO" id="GO:0005783">
    <property type="term" value="C:endoplasmic reticulum"/>
    <property type="evidence" value="ECO:0007669"/>
    <property type="project" value="TreeGrafter"/>
</dbReference>
<dbReference type="EMBL" id="KV784353">
    <property type="protein sequence ID" value="OEU22996.1"/>
    <property type="molecule type" value="Genomic_DNA"/>
</dbReference>
<feature type="compositionally biased region" description="Basic and acidic residues" evidence="2">
    <location>
        <begin position="606"/>
        <end position="624"/>
    </location>
</feature>
<dbReference type="AlphaFoldDB" id="A0A1E7FXY3"/>
<protein>
    <recommendedName>
        <fullName evidence="5">TATA element modulatory factor 1 TATA binding domain-containing protein</fullName>
    </recommendedName>
</protein>
<name>A0A1E7FXY3_9STRA</name>
<dbReference type="KEGG" id="fcy:FRACYDRAFT_178711"/>
<evidence type="ECO:0000313" key="3">
    <source>
        <dbReference type="EMBL" id="OEU22996.1"/>
    </source>
</evidence>
<keyword evidence="1" id="KW-0175">Coiled coil</keyword>
<gene>
    <name evidence="3" type="ORF">FRACYDRAFT_178711</name>
</gene>